<gene>
    <name evidence="2 3" type="primary">dtd</name>
    <name evidence="3" type="ORF">O6R05_03645</name>
</gene>
<dbReference type="InterPro" id="IPR023509">
    <property type="entry name" value="DTD-like_sf"/>
</dbReference>
<dbReference type="InterPro" id="IPR003732">
    <property type="entry name" value="Daa-tRNA_deacyls_DTD"/>
</dbReference>
<dbReference type="Gene3D" id="3.50.80.10">
    <property type="entry name" value="D-tyrosyl-tRNA(Tyr) deacylase"/>
    <property type="match status" value="1"/>
</dbReference>
<comment type="subcellular location">
    <subcellularLocation>
        <location evidence="2">Cytoplasm</location>
    </subcellularLocation>
</comment>
<protein>
    <recommendedName>
        <fullName evidence="2">D-aminoacyl-tRNA deacylase</fullName>
        <shortName evidence="2">DTD</shortName>
        <ecNumber evidence="2">3.1.1.96</ecNumber>
    </recommendedName>
    <alternativeName>
        <fullName evidence="2">Gly-tRNA(Ala) deacylase</fullName>
        <ecNumber evidence="2">3.1.1.-</ecNumber>
    </alternativeName>
</protein>
<reference evidence="3 4" key="1">
    <citation type="submission" date="2023-01" db="EMBL/GenBank/DDBJ databases">
        <authorList>
            <person name="Lee S.H."/>
            <person name="Jung H.S."/>
            <person name="Yun J.U."/>
        </authorList>
    </citation>
    <scope>NUCLEOTIDE SEQUENCE [LARGE SCALE GENOMIC DNA]</scope>
    <source>
        <strain evidence="3 4">CBA3646</strain>
    </source>
</reference>
<dbReference type="CDD" id="cd00563">
    <property type="entry name" value="Dtyr_deacylase"/>
    <property type="match status" value="1"/>
</dbReference>
<accession>A0ABY7QXH3</accession>
<dbReference type="EC" id="3.1.1.96" evidence="2"/>
<keyword evidence="2" id="KW-0820">tRNA-binding</keyword>
<keyword evidence="4" id="KW-1185">Reference proteome</keyword>
<dbReference type="GO" id="GO:0051499">
    <property type="term" value="F:D-aminoacyl-tRNA deacylase activity"/>
    <property type="evidence" value="ECO:0007669"/>
    <property type="project" value="UniProtKB-EC"/>
</dbReference>
<keyword evidence="2" id="KW-0694">RNA-binding</keyword>
<sequence length="149" mass="16524">MRAVVQRVQSAKVVVAGETVSEIGYGLMVLLGVEKEDTDVDLDYIYKKVTGLRVFDDANGVMNISFKDSGAELLVVSQFTLYGDARKGHRPSYIRAAGFDDGIRFYEAFIERAQAEGYHVGTGRYGADMDVHLVNHGPVTILLDSRREF</sequence>
<evidence type="ECO:0000313" key="4">
    <source>
        <dbReference type="Proteomes" id="UP001210339"/>
    </source>
</evidence>
<comment type="catalytic activity">
    <reaction evidence="2">
        <text>glycyl-tRNA(Ala) + H2O = tRNA(Ala) + glycine + H(+)</text>
        <dbReference type="Rhea" id="RHEA:53744"/>
        <dbReference type="Rhea" id="RHEA-COMP:9657"/>
        <dbReference type="Rhea" id="RHEA-COMP:13640"/>
        <dbReference type="ChEBI" id="CHEBI:15377"/>
        <dbReference type="ChEBI" id="CHEBI:15378"/>
        <dbReference type="ChEBI" id="CHEBI:57305"/>
        <dbReference type="ChEBI" id="CHEBI:78442"/>
        <dbReference type="ChEBI" id="CHEBI:78522"/>
    </reaction>
</comment>
<dbReference type="SUPFAM" id="SSF69500">
    <property type="entry name" value="DTD-like"/>
    <property type="match status" value="1"/>
</dbReference>
<comment type="catalytic activity">
    <reaction evidence="2">
        <text>a D-aminoacyl-tRNA + H2O = a tRNA + a D-alpha-amino acid + H(+)</text>
        <dbReference type="Rhea" id="RHEA:13953"/>
        <dbReference type="Rhea" id="RHEA-COMP:10123"/>
        <dbReference type="Rhea" id="RHEA-COMP:10124"/>
        <dbReference type="ChEBI" id="CHEBI:15377"/>
        <dbReference type="ChEBI" id="CHEBI:15378"/>
        <dbReference type="ChEBI" id="CHEBI:59871"/>
        <dbReference type="ChEBI" id="CHEBI:78442"/>
        <dbReference type="ChEBI" id="CHEBI:79333"/>
        <dbReference type="EC" id="3.1.1.96"/>
    </reaction>
</comment>
<comment type="similarity">
    <text evidence="1 2">Belongs to the DTD family.</text>
</comment>
<dbReference type="EMBL" id="CP115667">
    <property type="protein sequence ID" value="WBW50653.1"/>
    <property type="molecule type" value="Genomic_DNA"/>
</dbReference>
<dbReference type="RefSeq" id="WP_271192178.1">
    <property type="nucleotide sequence ID" value="NZ_CP115667.1"/>
</dbReference>
<name>A0ABY7QXH3_9FIRM</name>
<evidence type="ECO:0000256" key="1">
    <source>
        <dbReference type="ARBA" id="ARBA00009673"/>
    </source>
</evidence>
<evidence type="ECO:0000313" key="3">
    <source>
        <dbReference type="EMBL" id="WBW50653.1"/>
    </source>
</evidence>
<organism evidence="3 4">
    <name type="scientific">Peptoniphilus equinus</name>
    <dbReference type="NCBI Taxonomy" id="3016343"/>
    <lineage>
        <taxon>Bacteria</taxon>
        <taxon>Bacillati</taxon>
        <taxon>Bacillota</taxon>
        <taxon>Tissierellia</taxon>
        <taxon>Tissierellales</taxon>
        <taxon>Peptoniphilaceae</taxon>
        <taxon>Peptoniphilus</taxon>
    </lineage>
</organism>
<dbReference type="NCBIfam" id="TIGR00256">
    <property type="entry name" value="D-aminoacyl-tRNA deacylase"/>
    <property type="match status" value="1"/>
</dbReference>
<comment type="domain">
    <text evidence="2">A Gly-cisPro motif from one monomer fits into the active site of the other monomer to allow specific chiral rejection of L-amino acids.</text>
</comment>
<keyword evidence="2" id="KW-0963">Cytoplasm</keyword>
<dbReference type="HAMAP" id="MF_00518">
    <property type="entry name" value="Deacylase_Dtd"/>
    <property type="match status" value="1"/>
</dbReference>
<dbReference type="PANTHER" id="PTHR10472:SF5">
    <property type="entry name" value="D-AMINOACYL-TRNA DEACYLASE 1"/>
    <property type="match status" value="1"/>
</dbReference>
<keyword evidence="2 3" id="KW-0378">Hydrolase</keyword>
<dbReference type="Pfam" id="PF02580">
    <property type="entry name" value="Tyr_Deacylase"/>
    <property type="match status" value="1"/>
</dbReference>
<comment type="function">
    <text evidence="2">An aminoacyl-tRNA editing enzyme that deacylates mischarged D-aminoacyl-tRNAs. Also deacylates mischarged glycyl-tRNA(Ala), protecting cells against glycine mischarging by AlaRS. Acts via tRNA-based rather than protein-based catalysis; rejects L-amino acids rather than detecting D-amino acids in the active site. By recycling D-aminoacyl-tRNA to D-amino acids and free tRNA molecules, this enzyme counteracts the toxicity associated with the formation of D-aminoacyl-tRNA entities in vivo and helps enforce protein L-homochirality.</text>
</comment>
<proteinExistence type="inferred from homology"/>
<dbReference type="EC" id="3.1.1.-" evidence="2"/>
<evidence type="ECO:0000256" key="2">
    <source>
        <dbReference type="HAMAP-Rule" id="MF_00518"/>
    </source>
</evidence>
<comment type="subunit">
    <text evidence="2">Homodimer.</text>
</comment>
<dbReference type="PANTHER" id="PTHR10472">
    <property type="entry name" value="D-TYROSYL-TRNA TYR DEACYLASE"/>
    <property type="match status" value="1"/>
</dbReference>
<feature type="short sequence motif" description="Gly-cisPro motif, important for rejection of L-amino acids" evidence="2">
    <location>
        <begin position="137"/>
        <end position="138"/>
    </location>
</feature>
<dbReference type="Proteomes" id="UP001210339">
    <property type="component" value="Chromosome"/>
</dbReference>